<accession>A0A9D2SHH5</accession>
<proteinExistence type="predicted"/>
<dbReference type="PIRSF" id="PIRSF016702">
    <property type="entry name" value="DNA_bp_PD1"/>
    <property type="match status" value="1"/>
</dbReference>
<feature type="domain" description="PPC" evidence="1">
    <location>
        <begin position="4"/>
        <end position="141"/>
    </location>
</feature>
<dbReference type="PANTHER" id="PTHR34988:SF1">
    <property type="entry name" value="DNA-BINDING PROTEIN"/>
    <property type="match status" value="1"/>
</dbReference>
<dbReference type="AlphaFoldDB" id="A0A9D2SHH5"/>
<evidence type="ECO:0000259" key="1">
    <source>
        <dbReference type="PROSITE" id="PS51742"/>
    </source>
</evidence>
<dbReference type="CDD" id="cd11378">
    <property type="entry name" value="DUF296"/>
    <property type="match status" value="1"/>
</dbReference>
<dbReference type="Gene3D" id="3.30.1330.80">
    <property type="entry name" value="Hypothetical protein, similar to alpha- acetolactate decarboxylase, domain 2"/>
    <property type="match status" value="1"/>
</dbReference>
<protein>
    <submittedName>
        <fullName evidence="2">DNA-binding protein</fullName>
    </submittedName>
</protein>
<dbReference type="PANTHER" id="PTHR34988">
    <property type="entry name" value="PROTEIN, PUTATIVE-RELATED"/>
    <property type="match status" value="1"/>
</dbReference>
<dbReference type="Proteomes" id="UP000823910">
    <property type="component" value="Unassembled WGS sequence"/>
</dbReference>
<dbReference type="Pfam" id="PF03479">
    <property type="entry name" value="PCC"/>
    <property type="match status" value="1"/>
</dbReference>
<name>A0A9D2SHH5_9FIRM</name>
<dbReference type="GO" id="GO:0003677">
    <property type="term" value="F:DNA binding"/>
    <property type="evidence" value="ECO:0007669"/>
    <property type="project" value="UniProtKB-KW"/>
</dbReference>
<dbReference type="EMBL" id="DWWT01000022">
    <property type="protein sequence ID" value="HJC05557.1"/>
    <property type="molecule type" value="Genomic_DNA"/>
</dbReference>
<organism evidence="2 3">
    <name type="scientific">Candidatus Enterocloster excrementipullorum</name>
    <dbReference type="NCBI Taxonomy" id="2838559"/>
    <lineage>
        <taxon>Bacteria</taxon>
        <taxon>Bacillati</taxon>
        <taxon>Bacillota</taxon>
        <taxon>Clostridia</taxon>
        <taxon>Lachnospirales</taxon>
        <taxon>Lachnospiraceae</taxon>
        <taxon>Enterocloster</taxon>
    </lineage>
</organism>
<dbReference type="InterPro" id="IPR025707">
    <property type="entry name" value="DNA_bp_PD1"/>
</dbReference>
<comment type="caution">
    <text evidence="2">The sequence shown here is derived from an EMBL/GenBank/DDBJ whole genome shotgun (WGS) entry which is preliminary data.</text>
</comment>
<evidence type="ECO:0000313" key="3">
    <source>
        <dbReference type="Proteomes" id="UP000823910"/>
    </source>
</evidence>
<dbReference type="PROSITE" id="PS51742">
    <property type="entry name" value="PPC"/>
    <property type="match status" value="1"/>
</dbReference>
<dbReference type="SUPFAM" id="SSF117856">
    <property type="entry name" value="AF0104/ALDC/Ptd012-like"/>
    <property type="match status" value="1"/>
</dbReference>
<reference evidence="2" key="1">
    <citation type="journal article" date="2021" name="PeerJ">
        <title>Extensive microbial diversity within the chicken gut microbiome revealed by metagenomics and culture.</title>
        <authorList>
            <person name="Gilroy R."/>
            <person name="Ravi A."/>
            <person name="Getino M."/>
            <person name="Pursley I."/>
            <person name="Horton D.L."/>
            <person name="Alikhan N.F."/>
            <person name="Baker D."/>
            <person name="Gharbi K."/>
            <person name="Hall N."/>
            <person name="Watson M."/>
            <person name="Adriaenssens E.M."/>
            <person name="Foster-Nyarko E."/>
            <person name="Jarju S."/>
            <person name="Secka A."/>
            <person name="Antonio M."/>
            <person name="Oren A."/>
            <person name="Chaudhuri R.R."/>
            <person name="La Ragione R."/>
            <person name="Hildebrand F."/>
            <person name="Pallen M.J."/>
        </authorList>
    </citation>
    <scope>NUCLEOTIDE SEQUENCE</scope>
    <source>
        <strain evidence="2">CHK180-15479</strain>
    </source>
</reference>
<evidence type="ECO:0000313" key="2">
    <source>
        <dbReference type="EMBL" id="HJC05557.1"/>
    </source>
</evidence>
<sequence length="141" mass="15685">MEYRKYGNDYVLRIDKGEEILQTISQVCQQEGILLGTVNGIGAVGDVTLGVFNTKKFQYESVEYKGDFEIASCMGNISTMNGNTYLHIHMAVGNSKEGEVHAGHLNRGVISLTGEFFLHKIEGEVDREYSEEVGLNLIKFS</sequence>
<dbReference type="InterPro" id="IPR005175">
    <property type="entry name" value="PPC_dom"/>
</dbReference>
<gene>
    <name evidence="2" type="ORF">H9704_05305</name>
</gene>
<keyword evidence="2" id="KW-0238">DNA-binding</keyword>
<reference evidence="2" key="2">
    <citation type="submission" date="2021-04" db="EMBL/GenBank/DDBJ databases">
        <authorList>
            <person name="Gilroy R."/>
        </authorList>
    </citation>
    <scope>NUCLEOTIDE SEQUENCE</scope>
    <source>
        <strain evidence="2">CHK180-15479</strain>
    </source>
</reference>